<dbReference type="RefSeq" id="WP_176110863.1">
    <property type="nucleotide sequence ID" value="NZ_JAALDK010000002.1"/>
</dbReference>
<feature type="domain" description="Zinc finger CGNR" evidence="1">
    <location>
        <begin position="162"/>
        <end position="205"/>
    </location>
</feature>
<proteinExistence type="predicted"/>
<gene>
    <name evidence="2" type="ORF">G5S42_32410</name>
</gene>
<evidence type="ECO:0000259" key="1">
    <source>
        <dbReference type="Pfam" id="PF11706"/>
    </source>
</evidence>
<name>A0A7Y6K657_9BURK</name>
<dbReference type="Pfam" id="PF07336">
    <property type="entry name" value="ABATE"/>
    <property type="match status" value="1"/>
</dbReference>
<dbReference type="EMBL" id="JAALDK010000002">
    <property type="protein sequence ID" value="NUY04299.1"/>
    <property type="molecule type" value="Genomic_DNA"/>
</dbReference>
<evidence type="ECO:0000313" key="2">
    <source>
        <dbReference type="EMBL" id="NUY04299.1"/>
    </source>
</evidence>
<dbReference type="Gene3D" id="1.10.3300.10">
    <property type="entry name" value="Jann2411-like domain"/>
    <property type="match status" value="1"/>
</dbReference>
<dbReference type="SUPFAM" id="SSF160904">
    <property type="entry name" value="Jann2411-like"/>
    <property type="match status" value="1"/>
</dbReference>
<protein>
    <recommendedName>
        <fullName evidence="1">Zinc finger CGNR domain-containing protein</fullName>
    </recommendedName>
</protein>
<accession>A0A7Y6K657</accession>
<comment type="caution">
    <text evidence="2">The sequence shown here is derived from an EMBL/GenBank/DDBJ whole genome shotgun (WGS) entry which is preliminary data.</text>
</comment>
<dbReference type="InterPro" id="IPR023286">
    <property type="entry name" value="ABATE_dom_sf"/>
</dbReference>
<reference evidence="2 3" key="1">
    <citation type="submission" date="2020-02" db="EMBL/GenBank/DDBJ databases">
        <title>Paraburkholderia simonii sp. nov. and Paraburkholderia youngii sp. nov. Brazilian and Mexican Mimosa-associated rhizobia.</title>
        <authorList>
            <person name="Mavima L."/>
            <person name="Beukes C.W."/>
            <person name="Chan W.Y."/>
            <person name="Palmer M."/>
            <person name="De Meyer S.E."/>
            <person name="James E.K."/>
            <person name="Venter S.N."/>
            <person name="Steenkamp E.T."/>
        </authorList>
    </citation>
    <scope>NUCLEOTIDE SEQUENCE [LARGE SCALE GENOMIC DNA]</scope>
    <source>
        <strain evidence="2 3">JPY169</strain>
    </source>
</reference>
<dbReference type="InterPro" id="IPR010852">
    <property type="entry name" value="ABATE"/>
</dbReference>
<sequence length="210" mass="23267">MSMVNTASQASSAFVVTEDPCIPFVNTVAWRLTGEPQERLESARSLLVVLREQRLVDDGLLRAYGAQWKSDPRAADNAYRLAIEAREAIYAALCGAAREKKTPADLSLLFRLLSVDTPGATLLRKNGRYVWSWDANALRAAALIRPFVVSALGLLTGPRAKRIKQCEDARGCGWLFVDESRAQNRRWCSMGDCGNCAKARRNYARGRESS</sequence>
<dbReference type="PANTHER" id="PTHR35525:SF3">
    <property type="entry name" value="BLL6575 PROTEIN"/>
    <property type="match status" value="1"/>
</dbReference>
<organism evidence="2 3">
    <name type="scientific">Paraburkholderia youngii</name>
    <dbReference type="NCBI Taxonomy" id="2782701"/>
    <lineage>
        <taxon>Bacteria</taxon>
        <taxon>Pseudomonadati</taxon>
        <taxon>Pseudomonadota</taxon>
        <taxon>Betaproteobacteria</taxon>
        <taxon>Burkholderiales</taxon>
        <taxon>Burkholderiaceae</taxon>
        <taxon>Paraburkholderia</taxon>
    </lineage>
</organism>
<evidence type="ECO:0000313" key="3">
    <source>
        <dbReference type="Proteomes" id="UP000594380"/>
    </source>
</evidence>
<dbReference type="GeneID" id="301105058"/>
<dbReference type="PANTHER" id="PTHR35525">
    <property type="entry name" value="BLL6575 PROTEIN"/>
    <property type="match status" value="1"/>
</dbReference>
<dbReference type="Proteomes" id="UP000594380">
    <property type="component" value="Unassembled WGS sequence"/>
</dbReference>
<dbReference type="Pfam" id="PF11706">
    <property type="entry name" value="zf-CGNR"/>
    <property type="match status" value="1"/>
</dbReference>
<dbReference type="AlphaFoldDB" id="A0A7Y6K657"/>
<dbReference type="InterPro" id="IPR021005">
    <property type="entry name" value="Znf_CGNR"/>
</dbReference>